<protein>
    <submittedName>
        <fullName evidence="3">UDP-glucose 4-epimerase</fullName>
    </submittedName>
</protein>
<sequence>MKIVVTGGAGFIGCNLVRALADAPRVSEIVVVDDLSTGSLDNLLDLPARLFTGTVLDPDLLDEAVSGAASVVHLGALGSVPRSIDDPLRSHHANATGTLSVLEVVRRHRVPHVVVASSSSVYGANPVLPRREDLRPMPVSPYAVSKLATEAYALAYASCYGIDVLPFRFFNVYGPRQAANHAYAAVVPRFVSAALAGRPLQVHGDGTQTRDFTYVGSVTDVIVDAVLRRVCASDVVNLAFGARISLLELIAELEEVLDRRLEVVHGPPRAGDVRHSDADNGVLRALFPDVTPVPRAQALRETVRWYEAHAEQFA</sequence>
<evidence type="ECO:0000259" key="2">
    <source>
        <dbReference type="Pfam" id="PF01370"/>
    </source>
</evidence>
<gene>
    <name evidence="3" type="ORF">GA0070606_1303</name>
</gene>
<proteinExistence type="inferred from homology"/>
<dbReference type="EMBL" id="FMHZ01000002">
    <property type="protein sequence ID" value="SCL48412.1"/>
    <property type="molecule type" value="Genomic_DNA"/>
</dbReference>
<name>A0A1C6U2Z4_9ACTN</name>
<accession>A0A1C6U2Z4</accession>
<organism evidence="3 4">
    <name type="scientific">Micromonospora citrea</name>
    <dbReference type="NCBI Taxonomy" id="47855"/>
    <lineage>
        <taxon>Bacteria</taxon>
        <taxon>Bacillati</taxon>
        <taxon>Actinomycetota</taxon>
        <taxon>Actinomycetes</taxon>
        <taxon>Micromonosporales</taxon>
        <taxon>Micromonosporaceae</taxon>
        <taxon>Micromonospora</taxon>
    </lineage>
</organism>
<dbReference type="PANTHER" id="PTHR43000">
    <property type="entry name" value="DTDP-D-GLUCOSE 4,6-DEHYDRATASE-RELATED"/>
    <property type="match status" value="1"/>
</dbReference>
<dbReference type="AlphaFoldDB" id="A0A1C6U2Z4"/>
<dbReference type="Proteomes" id="UP000199001">
    <property type="component" value="Unassembled WGS sequence"/>
</dbReference>
<dbReference type="SUPFAM" id="SSF51735">
    <property type="entry name" value="NAD(P)-binding Rossmann-fold domains"/>
    <property type="match status" value="1"/>
</dbReference>
<dbReference type="Gene3D" id="3.40.50.720">
    <property type="entry name" value="NAD(P)-binding Rossmann-like Domain"/>
    <property type="match status" value="1"/>
</dbReference>
<feature type="domain" description="NAD-dependent epimerase/dehydratase" evidence="2">
    <location>
        <begin position="3"/>
        <end position="228"/>
    </location>
</feature>
<evidence type="ECO:0000313" key="4">
    <source>
        <dbReference type="Proteomes" id="UP000199001"/>
    </source>
</evidence>
<dbReference type="RefSeq" id="WP_091095955.1">
    <property type="nucleotide sequence ID" value="NZ_FMHZ01000002.1"/>
</dbReference>
<dbReference type="InterPro" id="IPR001509">
    <property type="entry name" value="Epimerase_deHydtase"/>
</dbReference>
<dbReference type="Gene3D" id="3.90.25.10">
    <property type="entry name" value="UDP-galactose 4-epimerase, domain 1"/>
    <property type="match status" value="1"/>
</dbReference>
<reference evidence="4" key="1">
    <citation type="submission" date="2016-06" db="EMBL/GenBank/DDBJ databases">
        <authorList>
            <person name="Varghese N."/>
            <person name="Submissions Spin"/>
        </authorList>
    </citation>
    <scope>NUCLEOTIDE SEQUENCE [LARGE SCALE GENOMIC DNA]</scope>
    <source>
        <strain evidence="4">DSM 43903</strain>
    </source>
</reference>
<dbReference type="STRING" id="47855.GA0070606_1303"/>
<dbReference type="OrthoDB" id="9801785at2"/>
<evidence type="ECO:0000256" key="1">
    <source>
        <dbReference type="ARBA" id="ARBA00007637"/>
    </source>
</evidence>
<dbReference type="Pfam" id="PF01370">
    <property type="entry name" value="Epimerase"/>
    <property type="match status" value="1"/>
</dbReference>
<keyword evidence="4" id="KW-1185">Reference proteome</keyword>
<evidence type="ECO:0000313" key="3">
    <source>
        <dbReference type="EMBL" id="SCL48412.1"/>
    </source>
</evidence>
<dbReference type="InterPro" id="IPR036291">
    <property type="entry name" value="NAD(P)-bd_dom_sf"/>
</dbReference>
<comment type="similarity">
    <text evidence="1">Belongs to the NAD(P)-dependent epimerase/dehydratase family.</text>
</comment>